<dbReference type="AlphaFoldDB" id="A0A0W0XG49"/>
<dbReference type="InterPro" id="IPR002935">
    <property type="entry name" value="SAM_O-MeTrfase"/>
</dbReference>
<protein>
    <submittedName>
        <fullName evidence="4">O-methyltransferase</fullName>
    </submittedName>
</protein>
<dbReference type="GO" id="GO:0008171">
    <property type="term" value="F:O-methyltransferase activity"/>
    <property type="evidence" value="ECO:0007669"/>
    <property type="project" value="InterPro"/>
</dbReference>
<dbReference type="Pfam" id="PF01596">
    <property type="entry name" value="Methyltransf_3"/>
    <property type="match status" value="1"/>
</dbReference>
<dbReference type="Gene3D" id="3.40.50.150">
    <property type="entry name" value="Vaccinia Virus protein VP39"/>
    <property type="match status" value="1"/>
</dbReference>
<name>A0A0W0XG49_9GAMM</name>
<dbReference type="CDD" id="cd02440">
    <property type="entry name" value="AdoMet_MTases"/>
    <property type="match status" value="1"/>
</dbReference>
<dbReference type="SUPFAM" id="SSF53335">
    <property type="entry name" value="S-adenosyl-L-methionine-dependent methyltransferases"/>
    <property type="match status" value="1"/>
</dbReference>
<dbReference type="InterPro" id="IPR029063">
    <property type="entry name" value="SAM-dependent_MTases_sf"/>
</dbReference>
<dbReference type="GO" id="GO:0032259">
    <property type="term" value="P:methylation"/>
    <property type="evidence" value="ECO:0007669"/>
    <property type="project" value="UniProtKB-KW"/>
</dbReference>
<evidence type="ECO:0000256" key="1">
    <source>
        <dbReference type="ARBA" id="ARBA00022603"/>
    </source>
</evidence>
<accession>A0A0W0XG49</accession>
<keyword evidence="3" id="KW-0949">S-adenosyl-L-methionine</keyword>
<evidence type="ECO:0000313" key="5">
    <source>
        <dbReference type="Proteomes" id="UP000054858"/>
    </source>
</evidence>
<comment type="caution">
    <text evidence="4">The sequence shown here is derived from an EMBL/GenBank/DDBJ whole genome shotgun (WGS) entry which is preliminary data.</text>
</comment>
<dbReference type="PANTHER" id="PTHR10509">
    <property type="entry name" value="O-METHYLTRANSFERASE-RELATED"/>
    <property type="match status" value="1"/>
</dbReference>
<dbReference type="InterPro" id="IPR050362">
    <property type="entry name" value="Cation-dep_OMT"/>
</dbReference>
<dbReference type="PATRIC" id="fig|29423.5.peg.644"/>
<proteinExistence type="predicted"/>
<dbReference type="PROSITE" id="PS51682">
    <property type="entry name" value="SAM_OMT_I"/>
    <property type="match status" value="1"/>
</dbReference>
<organism evidence="4 5">
    <name type="scientific">Legionella oakridgensis</name>
    <dbReference type="NCBI Taxonomy" id="29423"/>
    <lineage>
        <taxon>Bacteria</taxon>
        <taxon>Pseudomonadati</taxon>
        <taxon>Pseudomonadota</taxon>
        <taxon>Gammaproteobacteria</taxon>
        <taxon>Legionellales</taxon>
        <taxon>Legionellaceae</taxon>
        <taxon>Legionella</taxon>
    </lineage>
</organism>
<dbReference type="EMBL" id="LNYP01000008">
    <property type="protein sequence ID" value="KTD43444.1"/>
    <property type="molecule type" value="Genomic_DNA"/>
</dbReference>
<evidence type="ECO:0000256" key="3">
    <source>
        <dbReference type="ARBA" id="ARBA00022691"/>
    </source>
</evidence>
<evidence type="ECO:0000256" key="2">
    <source>
        <dbReference type="ARBA" id="ARBA00022679"/>
    </source>
</evidence>
<keyword evidence="1 4" id="KW-0489">Methyltransferase</keyword>
<reference evidence="4 5" key="1">
    <citation type="submission" date="2015-11" db="EMBL/GenBank/DDBJ databases">
        <title>Genomic analysis of 38 Legionella species identifies large and diverse effector repertoires.</title>
        <authorList>
            <person name="Burstein D."/>
            <person name="Amaro F."/>
            <person name="Zusman T."/>
            <person name="Lifshitz Z."/>
            <person name="Cohen O."/>
            <person name="Gilbert J.A."/>
            <person name="Pupko T."/>
            <person name="Shuman H.A."/>
            <person name="Segal G."/>
        </authorList>
    </citation>
    <scope>NUCLEOTIDE SEQUENCE [LARGE SCALE GENOMIC DNA]</scope>
    <source>
        <strain evidence="4 5">Oak Ridge-10</strain>
    </source>
</reference>
<dbReference type="PANTHER" id="PTHR10509:SF14">
    <property type="entry name" value="CAFFEOYL-COA O-METHYLTRANSFERASE 3-RELATED"/>
    <property type="match status" value="1"/>
</dbReference>
<dbReference type="GO" id="GO:0008757">
    <property type="term" value="F:S-adenosylmethionine-dependent methyltransferase activity"/>
    <property type="evidence" value="ECO:0007669"/>
    <property type="project" value="TreeGrafter"/>
</dbReference>
<dbReference type="RefSeq" id="WP_025385909.1">
    <property type="nucleotide sequence ID" value="NZ_LCUA01000005.1"/>
</dbReference>
<keyword evidence="2 4" id="KW-0808">Transferase</keyword>
<evidence type="ECO:0000313" key="4">
    <source>
        <dbReference type="EMBL" id="KTD43444.1"/>
    </source>
</evidence>
<gene>
    <name evidence="4" type="ORF">Loak_0619</name>
</gene>
<sequence>MSHLNLTPALYEYILDVSVNEHPVLRTLREETAKMPLGVMQISPELGQFMQLLVRLIDAKKILEIGTFTGYSALTLALALPEDGHLITCDINAEWTSKAPVYWEQAKQANKIELRLAPALNTLQQLLEEGFSHSFDLIFIDADKTNYVNYYELGLQLIRPRGLIIIDNVLWGGKVIDEQETGGQTREIRRLNALLKQDDRVYTSLLPVRDGIFLVQLKSDNVQR</sequence>
<dbReference type="Proteomes" id="UP000054858">
    <property type="component" value="Unassembled WGS sequence"/>
</dbReference>